<keyword evidence="1" id="KW-0472">Membrane</keyword>
<gene>
    <name evidence="2" type="ORF">LG35_03745</name>
</gene>
<protein>
    <submittedName>
        <fullName evidence="2">Uncharacterized protein</fullName>
    </submittedName>
</protein>
<keyword evidence="1" id="KW-1133">Transmembrane helix</keyword>
<keyword evidence="1" id="KW-0812">Transmembrane</keyword>
<comment type="caution">
    <text evidence="2">The sequence shown here is derived from an EMBL/GenBank/DDBJ whole genome shotgun (WGS) entry which is preliminary data.</text>
</comment>
<organism evidence="2 3">
    <name type="scientific">Alistipes inops</name>
    <dbReference type="NCBI Taxonomy" id="1501391"/>
    <lineage>
        <taxon>Bacteria</taxon>
        <taxon>Pseudomonadati</taxon>
        <taxon>Bacteroidota</taxon>
        <taxon>Bacteroidia</taxon>
        <taxon>Bacteroidales</taxon>
        <taxon>Rikenellaceae</taxon>
        <taxon>Alistipes</taxon>
    </lineage>
</organism>
<evidence type="ECO:0000313" key="3">
    <source>
        <dbReference type="Proteomes" id="UP000030889"/>
    </source>
</evidence>
<accession>A0ABR4YJD6</accession>
<name>A0ABR4YJD6_9BACT</name>
<evidence type="ECO:0000256" key="1">
    <source>
        <dbReference type="SAM" id="Phobius"/>
    </source>
</evidence>
<dbReference type="EMBL" id="JRGF01000004">
    <property type="protein sequence ID" value="KHE42364.1"/>
    <property type="molecule type" value="Genomic_DNA"/>
</dbReference>
<dbReference type="Proteomes" id="UP000030889">
    <property type="component" value="Unassembled WGS sequence"/>
</dbReference>
<feature type="transmembrane region" description="Helical" evidence="1">
    <location>
        <begin position="6"/>
        <end position="28"/>
    </location>
</feature>
<keyword evidence="3" id="KW-1185">Reference proteome</keyword>
<sequence length="65" mass="7075">MGTGFIPGSLWNVIGFIFVFGLILSAVLRRKEAESCSDEGIKKPPYIRMYGGLRAETAKVIPSVS</sequence>
<reference evidence="2 3" key="1">
    <citation type="submission" date="2014-09" db="EMBL/GenBank/DDBJ databases">
        <title>Alistipes sp. 627, sp. nov., a novel member of the family Rikenellaceae isolated from human faeces.</title>
        <authorList>
            <person name="Shkoporov A.N."/>
            <person name="Chaplin A.V."/>
            <person name="Motuzova O.V."/>
            <person name="Kafarskaia L.I."/>
            <person name="Khokhlova E.V."/>
            <person name="Efimov B.A."/>
        </authorList>
    </citation>
    <scope>NUCLEOTIDE SEQUENCE [LARGE SCALE GENOMIC DNA]</scope>
    <source>
        <strain evidence="2 3">627</strain>
    </source>
</reference>
<evidence type="ECO:0000313" key="2">
    <source>
        <dbReference type="EMBL" id="KHE42364.1"/>
    </source>
</evidence>
<proteinExistence type="predicted"/>